<evidence type="ECO:0008006" key="4">
    <source>
        <dbReference type="Google" id="ProtNLM"/>
    </source>
</evidence>
<dbReference type="AlphaFoldDB" id="A0A9X1LDV6"/>
<evidence type="ECO:0000313" key="2">
    <source>
        <dbReference type="EMBL" id="MCB4825397.1"/>
    </source>
</evidence>
<dbReference type="InterPro" id="IPR036259">
    <property type="entry name" value="MFS_trans_sf"/>
</dbReference>
<dbReference type="RefSeq" id="WP_226614282.1">
    <property type="nucleotide sequence ID" value="NZ_JAJAQI010000092.1"/>
</dbReference>
<feature type="transmembrane region" description="Helical" evidence="1">
    <location>
        <begin position="70"/>
        <end position="93"/>
    </location>
</feature>
<evidence type="ECO:0000313" key="3">
    <source>
        <dbReference type="Proteomes" id="UP001139311"/>
    </source>
</evidence>
<proteinExistence type="predicted"/>
<protein>
    <recommendedName>
        <fullName evidence="4">MFS transporter</fullName>
    </recommendedName>
</protein>
<gene>
    <name evidence="2" type="ORF">LHA35_27175</name>
</gene>
<feature type="transmembrane region" description="Helical" evidence="1">
    <location>
        <begin position="41"/>
        <end position="64"/>
    </location>
</feature>
<dbReference type="Proteomes" id="UP001139311">
    <property type="component" value="Unassembled WGS sequence"/>
</dbReference>
<sequence>RTGGRSPAWPRRSGYALPTAPCRRFSSRSPRVLTLIAAQHLVARLVSGAGAALLSVVLSAMVMARFAGPALAPAMGGFLAAYPFGIALTLLTLPALAVTAMSWRVAMLAAAAGCAFVLVATPFILAAGRPGPVSGAGAHAGGAQCWRLAQLGPS</sequence>
<name>A0A9X1LDV6_9PROT</name>
<keyword evidence="1" id="KW-0472">Membrane</keyword>
<dbReference type="SUPFAM" id="SSF103473">
    <property type="entry name" value="MFS general substrate transporter"/>
    <property type="match status" value="1"/>
</dbReference>
<comment type="caution">
    <text evidence="2">The sequence shown here is derived from an EMBL/GenBank/DDBJ whole genome shotgun (WGS) entry which is preliminary data.</text>
</comment>
<keyword evidence="1" id="KW-0812">Transmembrane</keyword>
<feature type="transmembrane region" description="Helical" evidence="1">
    <location>
        <begin position="105"/>
        <end position="125"/>
    </location>
</feature>
<reference evidence="2" key="1">
    <citation type="submission" date="2021-10" db="EMBL/GenBank/DDBJ databases">
        <title>Roseicella aerolatum sp. nov., isolated from aerosols of e-waste dismantling site.</title>
        <authorList>
            <person name="Qin T."/>
        </authorList>
    </citation>
    <scope>NUCLEOTIDE SEQUENCE</scope>
    <source>
        <strain evidence="2">GB24</strain>
    </source>
</reference>
<keyword evidence="1" id="KW-1133">Transmembrane helix</keyword>
<evidence type="ECO:0000256" key="1">
    <source>
        <dbReference type="SAM" id="Phobius"/>
    </source>
</evidence>
<organism evidence="2 3">
    <name type="scientific">Roseicella aerolata</name>
    <dbReference type="NCBI Taxonomy" id="2883479"/>
    <lineage>
        <taxon>Bacteria</taxon>
        <taxon>Pseudomonadati</taxon>
        <taxon>Pseudomonadota</taxon>
        <taxon>Alphaproteobacteria</taxon>
        <taxon>Acetobacterales</taxon>
        <taxon>Roseomonadaceae</taxon>
        <taxon>Roseicella</taxon>
    </lineage>
</organism>
<dbReference type="EMBL" id="JAJAQI010000092">
    <property type="protein sequence ID" value="MCB4825397.1"/>
    <property type="molecule type" value="Genomic_DNA"/>
</dbReference>
<feature type="non-terminal residue" evidence="2">
    <location>
        <position position="1"/>
    </location>
</feature>
<keyword evidence="3" id="KW-1185">Reference proteome</keyword>
<accession>A0A9X1LDV6</accession>